<protein>
    <submittedName>
        <fullName evidence="2">Uncharacterized protein</fullName>
    </submittedName>
</protein>
<dbReference type="AlphaFoldDB" id="A0A0B6XTI0"/>
<feature type="region of interest" description="Disordered" evidence="1">
    <location>
        <begin position="1"/>
        <end position="47"/>
    </location>
</feature>
<name>A0A0B6XTI0_9EUPU</name>
<proteinExistence type="predicted"/>
<organism evidence="2">
    <name type="scientific">Arion vulgaris</name>
    <dbReference type="NCBI Taxonomy" id="1028688"/>
    <lineage>
        <taxon>Eukaryota</taxon>
        <taxon>Metazoa</taxon>
        <taxon>Spiralia</taxon>
        <taxon>Lophotrochozoa</taxon>
        <taxon>Mollusca</taxon>
        <taxon>Gastropoda</taxon>
        <taxon>Heterobranchia</taxon>
        <taxon>Euthyneura</taxon>
        <taxon>Panpulmonata</taxon>
        <taxon>Eupulmonata</taxon>
        <taxon>Stylommatophora</taxon>
        <taxon>Helicina</taxon>
        <taxon>Arionoidea</taxon>
        <taxon>Arionidae</taxon>
        <taxon>Arion</taxon>
    </lineage>
</organism>
<feature type="non-terminal residue" evidence="2">
    <location>
        <position position="1"/>
    </location>
</feature>
<feature type="compositionally biased region" description="Polar residues" evidence="1">
    <location>
        <begin position="9"/>
        <end position="26"/>
    </location>
</feature>
<dbReference type="EMBL" id="HACG01000314">
    <property type="protein sequence ID" value="CEK47179.1"/>
    <property type="molecule type" value="Transcribed_RNA"/>
</dbReference>
<gene>
    <name evidence="2" type="primary">ORF728</name>
</gene>
<sequence>IGNHVTVDNVRSTSETSTSNVLSDQLINKAPNCDRNPLNKHSNRDRCRDVKNGTVSSHHVADTCNHVNNSKLLIDNNSEI</sequence>
<evidence type="ECO:0000313" key="2">
    <source>
        <dbReference type="EMBL" id="CEK47179.1"/>
    </source>
</evidence>
<feature type="non-terminal residue" evidence="2">
    <location>
        <position position="80"/>
    </location>
</feature>
<evidence type="ECO:0000256" key="1">
    <source>
        <dbReference type="SAM" id="MobiDB-lite"/>
    </source>
</evidence>
<reference evidence="2" key="1">
    <citation type="submission" date="2014-12" db="EMBL/GenBank/DDBJ databases">
        <title>Insight into the proteome of Arion vulgaris.</title>
        <authorList>
            <person name="Aradska J."/>
            <person name="Bulat T."/>
            <person name="Smidak R."/>
            <person name="Sarate P."/>
            <person name="Gangsoo J."/>
            <person name="Sialana F."/>
            <person name="Bilban M."/>
            <person name="Lubec G."/>
        </authorList>
    </citation>
    <scope>NUCLEOTIDE SEQUENCE</scope>
    <source>
        <tissue evidence="2">Skin</tissue>
    </source>
</reference>
<accession>A0A0B6XTI0</accession>